<dbReference type="Pfam" id="PF13472">
    <property type="entry name" value="Lipase_GDSL_2"/>
    <property type="match status" value="1"/>
</dbReference>
<dbReference type="PANTHER" id="PTHR30383">
    <property type="entry name" value="THIOESTERASE 1/PROTEASE 1/LYSOPHOSPHOLIPASE L1"/>
    <property type="match status" value="1"/>
</dbReference>
<dbReference type="GO" id="GO:0004622">
    <property type="term" value="F:phosphatidylcholine lysophospholipase activity"/>
    <property type="evidence" value="ECO:0007669"/>
    <property type="project" value="TreeGrafter"/>
</dbReference>
<accession>A0A919RG22</accession>
<dbReference type="CDD" id="cd01836">
    <property type="entry name" value="FeeA_FeeB_like"/>
    <property type="match status" value="1"/>
</dbReference>
<dbReference type="InterPro" id="IPR013830">
    <property type="entry name" value="SGNH_hydro"/>
</dbReference>
<dbReference type="SUPFAM" id="SSF52266">
    <property type="entry name" value="SGNH hydrolase"/>
    <property type="match status" value="1"/>
</dbReference>
<name>A0A919RG22_9ACTN</name>
<evidence type="ECO:0000259" key="1">
    <source>
        <dbReference type="Pfam" id="PF13472"/>
    </source>
</evidence>
<dbReference type="Proteomes" id="UP000606172">
    <property type="component" value="Unassembled WGS sequence"/>
</dbReference>
<dbReference type="InterPro" id="IPR036514">
    <property type="entry name" value="SGNH_hydro_sf"/>
</dbReference>
<feature type="domain" description="SGNH hydrolase-type esterase" evidence="1">
    <location>
        <begin position="69"/>
        <end position="245"/>
    </location>
</feature>
<comment type="caution">
    <text evidence="2">The sequence shown here is derived from an EMBL/GenBank/DDBJ whole genome shotgun (WGS) entry which is preliminary data.</text>
</comment>
<proteinExistence type="predicted"/>
<dbReference type="AlphaFoldDB" id="A0A919RG22"/>
<dbReference type="Gene3D" id="3.40.50.1110">
    <property type="entry name" value="SGNH hydrolase"/>
    <property type="match status" value="1"/>
</dbReference>
<evidence type="ECO:0000313" key="3">
    <source>
        <dbReference type="Proteomes" id="UP000606172"/>
    </source>
</evidence>
<gene>
    <name evidence="2" type="ORF">Ssi02_34660</name>
</gene>
<sequence>MARAARRIATAAAVGGGGLTALGMTAYGLLIAEAMLARKVIGRPHGMKGPRADGVYGEFPGDPVKLVMLGDSTSVGLGMDHPAKTPGVVLAKGLASLSERPVSLVVLGESGASSVELVAQVDAALREEPDIAVIFIGANDVTTQKMPARAVRHLAASVARLREAGAEVVVGTCPDLGTVRPIAQPLRWVTRRWSRQLAAAQTVAVVEAGGRTVAFADVLGPEFATYPHVMFGPDGFHPSDRGYQRAAYAVLPSVCAALGLWPQTQPVRSEGSQPIHLAAAMAAEESGTEVTATRVAGRAFGPHGRWAKMLRRMPWSVPDNA</sequence>
<dbReference type="EMBL" id="BOOW01000020">
    <property type="protein sequence ID" value="GII93235.1"/>
    <property type="molecule type" value="Genomic_DNA"/>
</dbReference>
<dbReference type="InterPro" id="IPR051532">
    <property type="entry name" value="Ester_Hydrolysis_Enzymes"/>
</dbReference>
<protein>
    <submittedName>
        <fullName evidence="2">Lipase</fullName>
    </submittedName>
</protein>
<organism evidence="2 3">
    <name type="scientific">Sinosporangium siamense</name>
    <dbReference type="NCBI Taxonomy" id="1367973"/>
    <lineage>
        <taxon>Bacteria</taxon>
        <taxon>Bacillati</taxon>
        <taxon>Actinomycetota</taxon>
        <taxon>Actinomycetes</taxon>
        <taxon>Streptosporangiales</taxon>
        <taxon>Streptosporangiaceae</taxon>
        <taxon>Sinosporangium</taxon>
    </lineage>
</organism>
<dbReference type="PANTHER" id="PTHR30383:SF5">
    <property type="entry name" value="SGNH HYDROLASE-TYPE ESTERASE DOMAIN-CONTAINING PROTEIN"/>
    <property type="match status" value="1"/>
</dbReference>
<keyword evidence="3" id="KW-1185">Reference proteome</keyword>
<reference evidence="2" key="1">
    <citation type="submission" date="2021-01" db="EMBL/GenBank/DDBJ databases">
        <title>Whole genome shotgun sequence of Sinosporangium siamense NBRC 109515.</title>
        <authorList>
            <person name="Komaki H."/>
            <person name="Tamura T."/>
        </authorList>
    </citation>
    <scope>NUCLEOTIDE SEQUENCE</scope>
    <source>
        <strain evidence="2">NBRC 109515</strain>
    </source>
</reference>
<evidence type="ECO:0000313" key="2">
    <source>
        <dbReference type="EMBL" id="GII93235.1"/>
    </source>
</evidence>